<evidence type="ECO:0000256" key="1">
    <source>
        <dbReference type="SAM" id="MobiDB-lite"/>
    </source>
</evidence>
<evidence type="ECO:0000313" key="2">
    <source>
        <dbReference type="EMBL" id="CAA9426652.1"/>
    </source>
</evidence>
<protein>
    <submittedName>
        <fullName evidence="2">Uncharacterized protein</fullName>
    </submittedName>
</protein>
<gene>
    <name evidence="2" type="ORF">AVDCRST_MAG01-01-2641</name>
</gene>
<organism evidence="2">
    <name type="scientific">uncultured Rubrobacteraceae bacterium</name>
    <dbReference type="NCBI Taxonomy" id="349277"/>
    <lineage>
        <taxon>Bacteria</taxon>
        <taxon>Bacillati</taxon>
        <taxon>Actinomycetota</taxon>
        <taxon>Rubrobacteria</taxon>
        <taxon>Rubrobacterales</taxon>
        <taxon>Rubrobacteraceae</taxon>
        <taxon>environmental samples</taxon>
    </lineage>
</organism>
<feature type="compositionally biased region" description="Basic and acidic residues" evidence="1">
    <location>
        <begin position="85"/>
        <end position="95"/>
    </location>
</feature>
<sequence length="453" mass="49991">MRSEPFAEVAAYQRLRLREVRSRYEELDMGLEHYLGVERGISAEIDSLDADFAKTRKVLLSLGAELRGPETAIGPASPAASTPTEPRETHPGRNDDFRSLVNLAEAYLAEAGLDPDRDPLLQVLGSPEVAEIERRYKGDFGDVAWNETDYMVVILAGFVATLLDVFLVRIPTDGAFLGKMQQGSPLTKWLRENSESVHRDYLRRFEGAAKVPYDLSIGDAVDGLRPKVHRLMSPGHDPVLGFVFGVKDIMSGAGTYIDKHGDVVRLGTSMSPGSLTVAFLKVFLHLISDVGTSAGIPPPLFTLLQLVKAKSPFVLGPSGERVSWTDVARYMYAHGYDLRHFVTMGVVPASVEMIVRGWWLCRSYESGEEPESAKAKLTSMLLLAHTIAASGNLLKTGAIFGMNPLALNWAQMLALFPATMAWVKESLKRDRTIRSSLDQEWLSMYRTSLGYSP</sequence>
<feature type="region of interest" description="Disordered" evidence="1">
    <location>
        <begin position="69"/>
        <end position="95"/>
    </location>
</feature>
<dbReference type="AlphaFoldDB" id="A0A6J4PVH2"/>
<feature type="compositionally biased region" description="Low complexity" evidence="1">
    <location>
        <begin position="75"/>
        <end position="84"/>
    </location>
</feature>
<dbReference type="EMBL" id="CADCUW010000354">
    <property type="protein sequence ID" value="CAA9426652.1"/>
    <property type="molecule type" value="Genomic_DNA"/>
</dbReference>
<proteinExistence type="predicted"/>
<accession>A0A6J4PVH2</accession>
<reference evidence="2" key="1">
    <citation type="submission" date="2020-02" db="EMBL/GenBank/DDBJ databases">
        <authorList>
            <person name="Meier V. D."/>
        </authorList>
    </citation>
    <scope>NUCLEOTIDE SEQUENCE</scope>
    <source>
        <strain evidence="2">AVDCRST_MAG01</strain>
    </source>
</reference>
<name>A0A6J4PVH2_9ACTN</name>